<dbReference type="OrthoDB" id="66620at2759"/>
<dbReference type="GO" id="GO:0140359">
    <property type="term" value="F:ABC-type transporter activity"/>
    <property type="evidence" value="ECO:0007669"/>
    <property type="project" value="InterPro"/>
</dbReference>
<evidence type="ECO:0000256" key="2">
    <source>
        <dbReference type="ARBA" id="ARBA00022448"/>
    </source>
</evidence>
<dbReference type="Pfam" id="PF08370">
    <property type="entry name" value="PDR_assoc"/>
    <property type="match status" value="1"/>
</dbReference>
<feature type="transmembrane region" description="Helical" evidence="7">
    <location>
        <begin position="285"/>
        <end position="306"/>
    </location>
</feature>
<evidence type="ECO:0000256" key="7">
    <source>
        <dbReference type="SAM" id="Phobius"/>
    </source>
</evidence>
<feature type="domain" description="ABC-2 type transporter transmembrane" evidence="8">
    <location>
        <begin position="154"/>
        <end position="364"/>
    </location>
</feature>
<evidence type="ECO:0000313" key="12">
    <source>
        <dbReference type="Proteomes" id="UP000747110"/>
    </source>
</evidence>
<evidence type="ECO:0008006" key="13">
    <source>
        <dbReference type="Google" id="ProtNLM"/>
    </source>
</evidence>
<keyword evidence="3 7" id="KW-0812">Transmembrane</keyword>
<reference evidence="10" key="1">
    <citation type="journal article" date="2021" name="Proc. Natl. Acad. Sci. U.S.A.">
        <title>Three genomes in the algal genus Volvox reveal the fate of a haploid sex-determining region after a transition to homothallism.</title>
        <authorList>
            <person name="Yamamoto K."/>
            <person name="Hamaji T."/>
            <person name="Kawai-Toyooka H."/>
            <person name="Matsuzaki R."/>
            <person name="Takahashi F."/>
            <person name="Nishimura Y."/>
            <person name="Kawachi M."/>
            <person name="Noguchi H."/>
            <person name="Minakuchi Y."/>
            <person name="Umen J.G."/>
            <person name="Toyoda A."/>
            <person name="Nozaki H."/>
        </authorList>
    </citation>
    <scope>NUCLEOTIDE SEQUENCE</scope>
    <source>
        <strain evidence="11">NIES-3785</strain>
        <strain evidence="10">NIES-3786</strain>
    </source>
</reference>
<feature type="compositionally biased region" description="Low complexity" evidence="6">
    <location>
        <begin position="462"/>
        <end position="471"/>
    </location>
</feature>
<keyword evidence="12" id="KW-1185">Reference proteome</keyword>
<evidence type="ECO:0000256" key="3">
    <source>
        <dbReference type="ARBA" id="ARBA00022692"/>
    </source>
</evidence>
<dbReference type="Proteomes" id="UP000747110">
    <property type="component" value="Unassembled WGS sequence"/>
</dbReference>
<dbReference type="GO" id="GO:0071944">
    <property type="term" value="C:cell periphery"/>
    <property type="evidence" value="ECO:0007669"/>
    <property type="project" value="UniProtKB-ARBA"/>
</dbReference>
<dbReference type="GO" id="GO:0016020">
    <property type="term" value="C:membrane"/>
    <property type="evidence" value="ECO:0007669"/>
    <property type="project" value="UniProtKB-SubCell"/>
</dbReference>
<evidence type="ECO:0000313" key="10">
    <source>
        <dbReference type="EMBL" id="GIL83074.1"/>
    </source>
</evidence>
<sequence length="515" mass="56436">MCEHANVTLLATLLQPSPDVVECFHDVMLVTGGRLIFHGPREALLPFFGSMGLAPMPGQSLADFVQEVLASPQDQARYRVPPPALSPSLPPPPPPPLWSGRKWISSKRMRRVFDESEIGQEMAAKLAEPPYTHPLQGLSLRKEQNGARTVNMWLTVLRREAVLASRNKAFAAGLFQPARQVLLTGFLLSTAFVQLKHNSTNDANLFMSVMFFSLMTLFMTGFNFGPIYCNRLPVYYKQRDHRFYSPAAYAVASVVMRLPEVVVQSVSYSVMVYFSVGFTMEGGRFLLFLLNMLLAGLNSVTTFTLLSSVMRNESATQGIGAVFLMVSTLVCGFPIAPGSIPGWWIWMYWLMPMGWGFRSLVVSELTSNAWAPLDPKHPDGITVGLATLKLRAIPSDFKWVWAGYGMVAGMSLLQVGLQVLALTYLGPLRSSSAGPEYEHEDDTDEHAVGRTSRHLEAPTTANGNDNDNVNGFGTVQLSTSTSGAAAATVTTAVLVGRRSTGKIPALPPPRTCWQN</sequence>
<dbReference type="Pfam" id="PF01061">
    <property type="entry name" value="ABC2_membrane"/>
    <property type="match status" value="1"/>
</dbReference>
<evidence type="ECO:0000259" key="9">
    <source>
        <dbReference type="Pfam" id="PF08370"/>
    </source>
</evidence>
<gene>
    <name evidence="10" type="ORF">Vretifemale_11888</name>
    <name evidence="11" type="ORF">Vretimale_11481</name>
</gene>
<evidence type="ECO:0000256" key="1">
    <source>
        <dbReference type="ARBA" id="ARBA00004141"/>
    </source>
</evidence>
<dbReference type="PANTHER" id="PTHR19241">
    <property type="entry name" value="ATP-BINDING CASSETTE TRANSPORTER"/>
    <property type="match status" value="1"/>
</dbReference>
<dbReference type="EMBL" id="BNCP01000026">
    <property type="protein sequence ID" value="GIL83074.1"/>
    <property type="molecule type" value="Genomic_DNA"/>
</dbReference>
<feature type="compositionally biased region" description="Basic and acidic residues" evidence="6">
    <location>
        <begin position="445"/>
        <end position="456"/>
    </location>
</feature>
<keyword evidence="5 7" id="KW-0472">Membrane</keyword>
<organism evidence="10 12">
    <name type="scientific">Volvox reticuliferus</name>
    <dbReference type="NCBI Taxonomy" id="1737510"/>
    <lineage>
        <taxon>Eukaryota</taxon>
        <taxon>Viridiplantae</taxon>
        <taxon>Chlorophyta</taxon>
        <taxon>core chlorophytes</taxon>
        <taxon>Chlorophyceae</taxon>
        <taxon>CS clade</taxon>
        <taxon>Chlamydomonadales</taxon>
        <taxon>Volvocaceae</taxon>
        <taxon>Volvox</taxon>
    </lineage>
</organism>
<comment type="subcellular location">
    <subcellularLocation>
        <location evidence="1">Membrane</location>
        <topology evidence="1">Multi-pass membrane protein</topology>
    </subcellularLocation>
</comment>
<evidence type="ECO:0000256" key="6">
    <source>
        <dbReference type="SAM" id="MobiDB-lite"/>
    </source>
</evidence>
<feature type="transmembrane region" description="Helical" evidence="7">
    <location>
        <begin position="318"/>
        <end position="346"/>
    </location>
</feature>
<evidence type="ECO:0000256" key="5">
    <source>
        <dbReference type="ARBA" id="ARBA00023136"/>
    </source>
</evidence>
<feature type="transmembrane region" description="Helical" evidence="7">
    <location>
        <begin position="205"/>
        <end position="228"/>
    </location>
</feature>
<feature type="transmembrane region" description="Helical" evidence="7">
    <location>
        <begin position="399"/>
        <end position="425"/>
    </location>
</feature>
<evidence type="ECO:0000256" key="4">
    <source>
        <dbReference type="ARBA" id="ARBA00022989"/>
    </source>
</evidence>
<feature type="domain" description="Plant PDR ABC transporter associated" evidence="9">
    <location>
        <begin position="379"/>
        <end position="433"/>
    </location>
</feature>
<dbReference type="Proteomes" id="UP000722791">
    <property type="component" value="Unassembled WGS sequence"/>
</dbReference>
<keyword evidence="2" id="KW-0813">Transport</keyword>
<evidence type="ECO:0000259" key="8">
    <source>
        <dbReference type="Pfam" id="PF01061"/>
    </source>
</evidence>
<dbReference type="AlphaFoldDB" id="A0A8J4FRK3"/>
<protein>
    <recommendedName>
        <fullName evidence="13">ABC-2 type transporter domain-containing protein</fullName>
    </recommendedName>
</protein>
<comment type="caution">
    <text evidence="10">The sequence shown here is derived from an EMBL/GenBank/DDBJ whole genome shotgun (WGS) entry which is preliminary data.</text>
</comment>
<dbReference type="EMBL" id="BNCQ01000023">
    <property type="protein sequence ID" value="GIM07329.1"/>
    <property type="molecule type" value="Genomic_DNA"/>
</dbReference>
<feature type="transmembrane region" description="Helical" evidence="7">
    <location>
        <begin position="249"/>
        <end position="273"/>
    </location>
</feature>
<keyword evidence="4 7" id="KW-1133">Transmembrane helix</keyword>
<name>A0A8J4FRK3_9CHLO</name>
<feature type="region of interest" description="Disordered" evidence="6">
    <location>
        <begin position="433"/>
        <end position="471"/>
    </location>
</feature>
<evidence type="ECO:0000313" key="11">
    <source>
        <dbReference type="EMBL" id="GIM07329.1"/>
    </source>
</evidence>
<dbReference type="InterPro" id="IPR013525">
    <property type="entry name" value="ABC2_TM"/>
</dbReference>
<proteinExistence type="predicted"/>
<accession>A0A8J4FRK3</accession>
<dbReference type="InterPro" id="IPR013581">
    <property type="entry name" value="PDR_assoc"/>
</dbReference>